<dbReference type="EMBL" id="AP022590">
    <property type="protein sequence ID" value="BBY36839.1"/>
    <property type="molecule type" value="Genomic_DNA"/>
</dbReference>
<name>A0ABM7JMU1_MYCNT</name>
<dbReference type="RefSeq" id="WP_142275466.1">
    <property type="nucleotide sequence ID" value="NZ_AP022590.1"/>
</dbReference>
<keyword evidence="3" id="KW-1185">Reference proteome</keyword>
<dbReference type="Proteomes" id="UP000465812">
    <property type="component" value="Chromosome"/>
</dbReference>
<keyword evidence="1" id="KW-1133">Transmembrane helix</keyword>
<organism evidence="2 3">
    <name type="scientific">Mycobacterium mantenii</name>
    <dbReference type="NCBI Taxonomy" id="560555"/>
    <lineage>
        <taxon>Bacteria</taxon>
        <taxon>Bacillati</taxon>
        <taxon>Actinomycetota</taxon>
        <taxon>Actinomycetes</taxon>
        <taxon>Mycobacteriales</taxon>
        <taxon>Mycobacteriaceae</taxon>
        <taxon>Mycobacterium</taxon>
        <taxon>Mycobacterium avium complex (MAC)</taxon>
    </lineage>
</organism>
<sequence length="396" mass="44129">MADDSKNSKLPEERQFQLVLWGTCLAALLFLYLFVTLTLSKARLSPRDITANWFAAWGAWAGGLATGAAFLIAAFSISVASAQARADRQEAARIRENNDMAQARLLVIFKVEMPGGLESLATFRVENRSKDLFFDVTVPYVDSPDNSAAGFERRTPELVEAGNRLHEFLPSGELLTPYRSNTEHEAWFTLVTVHTANWRDIKFAVEYTDAGGRRWRQHLGGQIEPIFTAEAIPIREADRFQPSQQIRRLTPVEARRLGGQFARDLPPLESDEEYLEVLEPIRVARWSRIQRVGNITERTPSDSTGQPQTAVTFTPAAPPFWEDHFRAKVGEAGITIGGGQSDGRSQSIYLRLPDEHPPAATVELIDAAIQYANDLFEANELAAARRALQARRGGHT</sequence>
<feature type="transmembrane region" description="Helical" evidence="1">
    <location>
        <begin position="51"/>
        <end position="75"/>
    </location>
</feature>
<keyword evidence="1" id="KW-0812">Transmembrane</keyword>
<protein>
    <submittedName>
        <fullName evidence="2">Uncharacterized protein</fullName>
    </submittedName>
</protein>
<gene>
    <name evidence="2" type="ORF">MMAN_09730</name>
</gene>
<reference evidence="2 3" key="1">
    <citation type="journal article" date="2019" name="Emerg. Microbes Infect.">
        <title>Comprehensive subspecies identification of 175 nontuberculous mycobacteria species based on 7547 genomic profiles.</title>
        <authorList>
            <person name="Matsumoto Y."/>
            <person name="Kinjo T."/>
            <person name="Motooka D."/>
            <person name="Nabeya D."/>
            <person name="Jung N."/>
            <person name="Uechi K."/>
            <person name="Horii T."/>
            <person name="Iida T."/>
            <person name="Fujita J."/>
            <person name="Nakamura S."/>
        </authorList>
    </citation>
    <scope>NUCLEOTIDE SEQUENCE [LARGE SCALE GENOMIC DNA]</scope>
    <source>
        <strain evidence="2 3">JCM 18113</strain>
    </source>
</reference>
<feature type="transmembrane region" description="Helical" evidence="1">
    <location>
        <begin position="18"/>
        <end position="39"/>
    </location>
</feature>
<evidence type="ECO:0000256" key="1">
    <source>
        <dbReference type="SAM" id="Phobius"/>
    </source>
</evidence>
<evidence type="ECO:0000313" key="2">
    <source>
        <dbReference type="EMBL" id="BBY36839.1"/>
    </source>
</evidence>
<proteinExistence type="predicted"/>
<accession>A0ABM7JMU1</accession>
<keyword evidence="1" id="KW-0472">Membrane</keyword>
<evidence type="ECO:0000313" key="3">
    <source>
        <dbReference type="Proteomes" id="UP000465812"/>
    </source>
</evidence>